<reference evidence="2 3" key="1">
    <citation type="submission" date="2018-08" db="EMBL/GenBank/DDBJ databases">
        <title>Bacillus chawlae sp. nov., Bacillus glennii sp. nov., and Bacillus saganii sp. nov. Isolated from the Vehicle Assembly Building at Kennedy Space Center where the Viking Spacecraft were Assembled.</title>
        <authorList>
            <person name="Seuylemezian A."/>
            <person name="Vaishampayan P."/>
        </authorList>
    </citation>
    <scope>NUCLEOTIDE SEQUENCE [LARGE SCALE GENOMIC DNA]</scope>
    <source>
        <strain evidence="2 3">V47-23a</strain>
    </source>
</reference>
<dbReference type="AlphaFoldDB" id="A0A372LQ67"/>
<feature type="transmembrane region" description="Helical" evidence="1">
    <location>
        <begin position="127"/>
        <end position="146"/>
    </location>
</feature>
<evidence type="ECO:0000313" key="3">
    <source>
        <dbReference type="Proteomes" id="UP000264541"/>
    </source>
</evidence>
<dbReference type="OrthoDB" id="2454059at2"/>
<dbReference type="EMBL" id="QVTE01000016">
    <property type="protein sequence ID" value="RFU70355.1"/>
    <property type="molecule type" value="Genomic_DNA"/>
</dbReference>
<feature type="transmembrane region" description="Helical" evidence="1">
    <location>
        <begin position="90"/>
        <end position="115"/>
    </location>
</feature>
<accession>A0A372LQ67</accession>
<comment type="caution">
    <text evidence="2">The sequence shown here is derived from an EMBL/GenBank/DDBJ whole genome shotgun (WGS) entry which is preliminary data.</text>
</comment>
<evidence type="ECO:0000313" key="2">
    <source>
        <dbReference type="EMBL" id="RFU70355.1"/>
    </source>
</evidence>
<keyword evidence="1" id="KW-1133">Transmembrane helix</keyword>
<dbReference type="Proteomes" id="UP000264541">
    <property type="component" value="Unassembled WGS sequence"/>
</dbReference>
<keyword evidence="1" id="KW-0812">Transmembrane</keyword>
<protein>
    <submittedName>
        <fullName evidence="2">Uncharacterized protein</fullName>
    </submittedName>
</protein>
<sequence length="152" mass="16535">MFKRKVKEERYSVKEFLNLNKKPVIANTPFEFKSEMAESIGVLGGLSLIPLATKPFFEAIPAMAAEVPQAVTVTSTADMTAKLMHAFDPLITLIQAVAYPIALVVVLGGAIMVMMREPEKGFSMMQSAGLGYILVQMAPLVLSILVEATKLM</sequence>
<dbReference type="RefSeq" id="WP_117325938.1">
    <property type="nucleotide sequence ID" value="NZ_QVTE01000016.1"/>
</dbReference>
<name>A0A372LQ67_9BACI</name>
<gene>
    <name evidence="2" type="ORF">D0469_07070</name>
</gene>
<evidence type="ECO:0000256" key="1">
    <source>
        <dbReference type="SAM" id="Phobius"/>
    </source>
</evidence>
<keyword evidence="3" id="KW-1185">Reference proteome</keyword>
<proteinExistence type="predicted"/>
<keyword evidence="1" id="KW-0472">Membrane</keyword>
<organism evidence="2 3">
    <name type="scientific">Peribacillus saganii</name>
    <dbReference type="NCBI Taxonomy" id="2303992"/>
    <lineage>
        <taxon>Bacteria</taxon>
        <taxon>Bacillati</taxon>
        <taxon>Bacillota</taxon>
        <taxon>Bacilli</taxon>
        <taxon>Bacillales</taxon>
        <taxon>Bacillaceae</taxon>
        <taxon>Peribacillus</taxon>
    </lineage>
</organism>